<feature type="region of interest" description="Disordered" evidence="1">
    <location>
        <begin position="212"/>
        <end position="236"/>
    </location>
</feature>
<accession>A0A6J6XWJ8</accession>
<reference evidence="2" key="1">
    <citation type="submission" date="2020-05" db="EMBL/GenBank/DDBJ databases">
        <authorList>
            <person name="Chiriac C."/>
            <person name="Salcher M."/>
            <person name="Ghai R."/>
            <person name="Kavagutti S V."/>
        </authorList>
    </citation>
    <scope>NUCLEOTIDE SEQUENCE</scope>
</reference>
<dbReference type="AlphaFoldDB" id="A0A6J6XWJ8"/>
<organism evidence="2">
    <name type="scientific">freshwater metagenome</name>
    <dbReference type="NCBI Taxonomy" id="449393"/>
    <lineage>
        <taxon>unclassified sequences</taxon>
        <taxon>metagenomes</taxon>
        <taxon>ecological metagenomes</taxon>
    </lineage>
</organism>
<evidence type="ECO:0000256" key="1">
    <source>
        <dbReference type="SAM" id="MobiDB-lite"/>
    </source>
</evidence>
<name>A0A6J6XWJ8_9ZZZZ</name>
<evidence type="ECO:0000313" key="2">
    <source>
        <dbReference type="EMBL" id="CAB4801580.1"/>
    </source>
</evidence>
<gene>
    <name evidence="2" type="ORF">UFOPK3010_00637</name>
</gene>
<protein>
    <submittedName>
        <fullName evidence="2">Unannotated protein</fullName>
    </submittedName>
</protein>
<dbReference type="EMBL" id="CAFAAM010000067">
    <property type="protein sequence ID" value="CAB4801580.1"/>
    <property type="molecule type" value="Genomic_DNA"/>
</dbReference>
<sequence length="284" mass="32061">MADCSDRSNRFISCRGRCVGHRDEPSRASHRKRCWRDHRYKSASERAHRKPRLVARIADDWSGRGSSLDRHHKKSALPIARSLWRAGGHCFICGVGSRVRTHAPRVVTRGRCGPCHRRRAVAGWPCWSADGAQDAIGQHGSVHRTDYRSLLTYGVLDGSRSCDCRTDTHPYGIKCESSITAHNNLGSTRSRQDWPHPYCRHHRGLESTRARAFAHGPSRRRSRVAGSLGDALAHSSRRSASVGRRCWPDGSFGEHSPCSLRRHRNVTACRHQPTCRYWSSGIDY</sequence>
<proteinExistence type="predicted"/>